<name>A0A7R6PPC9_9BACT</name>
<proteinExistence type="predicted"/>
<accession>A0A7R6PPC9</accession>
<reference evidence="1 2" key="1">
    <citation type="journal article" date="2012" name="Extremophiles">
        <title>Thermotomaculum hydrothermale gen. nov., sp. nov., a novel heterotrophic thermophile within the phylum Acidobacteria from a deep-sea hydrothermal vent chimney in the Southern Okinawa Trough.</title>
        <authorList>
            <person name="Izumi H."/>
            <person name="Nunoura T."/>
            <person name="Miyazaki M."/>
            <person name="Mino S."/>
            <person name="Toki T."/>
            <person name="Takai K."/>
            <person name="Sako Y."/>
            <person name="Sawabe T."/>
            <person name="Nakagawa S."/>
        </authorList>
    </citation>
    <scope>NUCLEOTIDE SEQUENCE [LARGE SCALE GENOMIC DNA]</scope>
    <source>
        <strain evidence="1 2">AC55</strain>
    </source>
</reference>
<dbReference type="EMBL" id="AP017470">
    <property type="protein sequence ID" value="BBB33368.1"/>
    <property type="molecule type" value="Genomic_DNA"/>
</dbReference>
<organism evidence="1 2">
    <name type="scientific">Thermotomaculum hydrothermale</name>
    <dbReference type="NCBI Taxonomy" id="981385"/>
    <lineage>
        <taxon>Bacteria</taxon>
        <taxon>Pseudomonadati</taxon>
        <taxon>Acidobacteriota</taxon>
        <taxon>Holophagae</taxon>
        <taxon>Thermotomaculales</taxon>
        <taxon>Thermotomaculaceae</taxon>
        <taxon>Thermotomaculum</taxon>
    </lineage>
</organism>
<dbReference type="Proteomes" id="UP000595564">
    <property type="component" value="Chromosome"/>
</dbReference>
<evidence type="ECO:0000313" key="1">
    <source>
        <dbReference type="EMBL" id="BBB33368.1"/>
    </source>
</evidence>
<dbReference type="KEGG" id="thyd:TTHT_1915"/>
<gene>
    <name evidence="1" type="ORF">TTHT_1915</name>
</gene>
<evidence type="ECO:0000313" key="2">
    <source>
        <dbReference type="Proteomes" id="UP000595564"/>
    </source>
</evidence>
<dbReference type="AlphaFoldDB" id="A0A7R6PPC9"/>
<dbReference type="RefSeq" id="WP_201327675.1">
    <property type="nucleotide sequence ID" value="NZ_AP017470.1"/>
</dbReference>
<keyword evidence="2" id="KW-1185">Reference proteome</keyword>
<sequence>MKKITFFLILFFSISGFAKEYRYKYTFYPLPKPNLYIKNRRAVISSMGLTISVEQVDEVPFGKDFEVFKVKPNVFFIYFKIKITNFSGKKVYLDPNFIALVSNKKEYRKPLLYNDMYRALAQKYPQEKINKVLSQYILDFVNPISPGTRTVRYLVMRNFREKVKNAMLKFDPVTIGTEQTKFLIIYSVKGERFNAEQFYKKKKDF</sequence>
<protein>
    <submittedName>
        <fullName evidence="1">Uncharacterized protein</fullName>
    </submittedName>
</protein>